<feature type="domain" description="HTH merR-type" evidence="1">
    <location>
        <begin position="1"/>
        <end position="68"/>
    </location>
</feature>
<comment type="caution">
    <text evidence="2">The sequence shown here is derived from an EMBL/GenBank/DDBJ whole genome shotgun (WGS) entry which is preliminary data.</text>
</comment>
<proteinExistence type="predicted"/>
<dbReference type="AlphaFoldDB" id="A0A371NTY1"/>
<evidence type="ECO:0000313" key="3">
    <source>
        <dbReference type="Proteomes" id="UP000262172"/>
    </source>
</evidence>
<dbReference type="Gene3D" id="1.10.1660.10">
    <property type="match status" value="1"/>
</dbReference>
<evidence type="ECO:0000259" key="1">
    <source>
        <dbReference type="Pfam" id="PF13411"/>
    </source>
</evidence>
<dbReference type="Pfam" id="PF13411">
    <property type="entry name" value="MerR_1"/>
    <property type="match status" value="1"/>
</dbReference>
<evidence type="ECO:0000313" key="2">
    <source>
        <dbReference type="EMBL" id="REJ05720.1"/>
    </source>
</evidence>
<dbReference type="EMBL" id="QUAB01000040">
    <property type="protein sequence ID" value="REJ05720.1"/>
    <property type="molecule type" value="Genomic_DNA"/>
</dbReference>
<accession>A0A371NTY1</accession>
<keyword evidence="3" id="KW-1185">Reference proteome</keyword>
<dbReference type="GO" id="GO:0006355">
    <property type="term" value="P:regulation of DNA-templated transcription"/>
    <property type="evidence" value="ECO:0007669"/>
    <property type="project" value="InterPro"/>
</dbReference>
<name>A0A371NTY1_9MICO</name>
<dbReference type="InterPro" id="IPR000551">
    <property type="entry name" value="MerR-type_HTH_dom"/>
</dbReference>
<gene>
    <name evidence="2" type="ORF">DY023_09040</name>
</gene>
<reference evidence="2 3" key="1">
    <citation type="submission" date="2018-08" db="EMBL/GenBank/DDBJ databases">
        <title>Isolation, diversity and antifungal activity of Actinobacteria from cow dung.</title>
        <authorList>
            <person name="Ling L."/>
        </authorList>
    </citation>
    <scope>NUCLEOTIDE SEQUENCE [LARGE SCALE GENOMIC DNA]</scope>
    <source>
        <strain evidence="2 3">NEAU-LLE</strain>
    </source>
</reference>
<dbReference type="SUPFAM" id="SSF46955">
    <property type="entry name" value="Putative DNA-binding domain"/>
    <property type="match status" value="1"/>
</dbReference>
<dbReference type="Proteomes" id="UP000262172">
    <property type="component" value="Unassembled WGS sequence"/>
</dbReference>
<dbReference type="InterPro" id="IPR009061">
    <property type="entry name" value="DNA-bd_dom_put_sf"/>
</dbReference>
<dbReference type="OrthoDB" id="5242095at2"/>
<dbReference type="RefSeq" id="WP_116242004.1">
    <property type="nucleotide sequence ID" value="NZ_QUAB01000040.1"/>
</dbReference>
<sequence>MKLSELARETGATTASLKFWMREGVLPAGELRNQTTAVYGQRHLDRVALIQTLRSEFDASIAGIRGLTSLIDRPDAVPLDVMEACQVIATGLAIGEVHDEYAELIGELHDRVGWIRFDSLAAGVLAHALAASARVGYPYSLAALEQYARMLDPIAESDIGAIQPEGTLDVMARNLLVAAAAQNRVLIAMNQLAHTAAAVRRARG</sequence>
<dbReference type="GO" id="GO:0003677">
    <property type="term" value="F:DNA binding"/>
    <property type="evidence" value="ECO:0007669"/>
    <property type="project" value="InterPro"/>
</dbReference>
<organism evidence="2 3">
    <name type="scientific">Microbacterium bovistercoris</name>
    <dbReference type="NCBI Taxonomy" id="2293570"/>
    <lineage>
        <taxon>Bacteria</taxon>
        <taxon>Bacillati</taxon>
        <taxon>Actinomycetota</taxon>
        <taxon>Actinomycetes</taxon>
        <taxon>Micrococcales</taxon>
        <taxon>Microbacteriaceae</taxon>
        <taxon>Microbacterium</taxon>
    </lineage>
</organism>
<protein>
    <submittedName>
        <fullName evidence="2">MerR family transcriptional regulator</fullName>
    </submittedName>
</protein>